<accession>A0ACC1JMF5</accession>
<comment type="caution">
    <text evidence="1">The sequence shown here is derived from an EMBL/GenBank/DDBJ whole genome shotgun (WGS) entry which is preliminary data.</text>
</comment>
<gene>
    <name evidence="1" type="primary">CLU1_2</name>
    <name evidence="1" type="ORF">IWQ57_005532</name>
</gene>
<dbReference type="EMBL" id="JANBUJ010002713">
    <property type="protein sequence ID" value="KAJ2763560.1"/>
    <property type="molecule type" value="Genomic_DNA"/>
</dbReference>
<sequence length="344" mass="36120">MSATHKSDEPTASDAPVPVAPAPAAPADAPVAEETEAAGPGAEELPYRLTVSAPNGALVPVLATAQETIQDIKYVISETPATIEYSCFYLACGGVRLADATELGEIAELQRDSQLDLVEDQYTEREARLHVSRLRSILAGPVTANPDVAGLDAGAPIFSTIKSPDGAAGDARRSDGDDTARSAEASSDAARAKKSGGKKKRAQGAPAAEEKAAPADGDAAADLEAERRKAAAGHAFADFSFAAEPRLDVLSTRAALERLALPQCLRQLVLSGWNPVPRFRQLKGDLLYLLATTIEGQTYHITCARSGFYVNSSTLTRFSTEAYGEAFAGQTGVRSSEFYAAHSL</sequence>
<keyword evidence="2" id="KW-1185">Reference proteome</keyword>
<proteinExistence type="predicted"/>
<evidence type="ECO:0000313" key="2">
    <source>
        <dbReference type="Proteomes" id="UP001140234"/>
    </source>
</evidence>
<feature type="non-terminal residue" evidence="1">
    <location>
        <position position="344"/>
    </location>
</feature>
<name>A0ACC1JMF5_9FUNG</name>
<organism evidence="1 2">
    <name type="scientific">Coemansia nantahalensis</name>
    <dbReference type="NCBI Taxonomy" id="2789366"/>
    <lineage>
        <taxon>Eukaryota</taxon>
        <taxon>Fungi</taxon>
        <taxon>Fungi incertae sedis</taxon>
        <taxon>Zoopagomycota</taxon>
        <taxon>Kickxellomycotina</taxon>
        <taxon>Kickxellomycetes</taxon>
        <taxon>Kickxellales</taxon>
        <taxon>Kickxellaceae</taxon>
        <taxon>Coemansia</taxon>
    </lineage>
</organism>
<evidence type="ECO:0000313" key="1">
    <source>
        <dbReference type="EMBL" id="KAJ2763560.1"/>
    </source>
</evidence>
<protein>
    <submittedName>
        <fullName evidence="1">Intracellular distribution of mitochondria</fullName>
    </submittedName>
</protein>
<dbReference type="Proteomes" id="UP001140234">
    <property type="component" value="Unassembled WGS sequence"/>
</dbReference>
<reference evidence="1" key="1">
    <citation type="submission" date="2022-07" db="EMBL/GenBank/DDBJ databases">
        <title>Phylogenomic reconstructions and comparative analyses of Kickxellomycotina fungi.</title>
        <authorList>
            <person name="Reynolds N.K."/>
            <person name="Stajich J.E."/>
            <person name="Barry K."/>
            <person name="Grigoriev I.V."/>
            <person name="Crous P."/>
            <person name="Smith M.E."/>
        </authorList>
    </citation>
    <scope>NUCLEOTIDE SEQUENCE</scope>
    <source>
        <strain evidence="1">CBS 109366</strain>
    </source>
</reference>